<organism evidence="3 4">
    <name type="scientific">Caldicellulosiruptor bescii</name>
    <name type="common">Anaerocellum thermophilum</name>
    <dbReference type="NCBI Taxonomy" id="31899"/>
    <lineage>
        <taxon>Bacteria</taxon>
        <taxon>Bacillati</taxon>
        <taxon>Bacillota</taxon>
        <taxon>Bacillota incertae sedis</taxon>
        <taxon>Caldicellulosiruptorales</taxon>
        <taxon>Caldicellulosiruptoraceae</taxon>
        <taxon>Caldicellulosiruptor</taxon>
    </lineage>
</organism>
<keyword evidence="4" id="KW-1185">Reference proteome</keyword>
<dbReference type="GeneID" id="31773585"/>
<dbReference type="InterPro" id="IPR028051">
    <property type="entry name" value="CheX-like_dom"/>
</dbReference>
<evidence type="ECO:0000313" key="4">
    <source>
        <dbReference type="Proteomes" id="UP000196803"/>
    </source>
</evidence>
<dbReference type="RefSeq" id="WP_015908566.1">
    <property type="nucleotide sequence ID" value="NZ_FUZJ01000001.1"/>
</dbReference>
<evidence type="ECO:0000259" key="2">
    <source>
        <dbReference type="Pfam" id="PF13690"/>
    </source>
</evidence>
<proteinExistence type="predicted"/>
<dbReference type="SUPFAM" id="SSF103039">
    <property type="entry name" value="CheC-like"/>
    <property type="match status" value="1"/>
</dbReference>
<dbReference type="Proteomes" id="UP000196803">
    <property type="component" value="Unassembled WGS sequence"/>
</dbReference>
<sequence>MIDEALNIADDVLKKIISENFNIEANNKQEIVPELDEFWHSGVVGVLGIMGEVKGRVIIGIDFKLSTYFVKMVYDQDIVTNSDILDVAYEIFNMIVGNTLVEYKKSYNTILRPTPPSIFLGDNMLIVSPKIQRKKIEYAFEYGKMFIEVGFERGFKW</sequence>
<comment type="caution">
    <text evidence="3">The sequence shown here is derived from an EMBL/GenBank/DDBJ whole genome shotgun (WGS) entry which is preliminary data.</text>
</comment>
<protein>
    <submittedName>
        <fullName evidence="3">Chemotaxis protein CheX</fullName>
    </submittedName>
</protein>
<keyword evidence="1" id="KW-0145">Chemotaxis</keyword>
<dbReference type="Pfam" id="PF13690">
    <property type="entry name" value="CheX"/>
    <property type="match status" value="1"/>
</dbReference>
<dbReference type="EMBL" id="FXXC01000001">
    <property type="protein sequence ID" value="SMR92094.1"/>
    <property type="molecule type" value="Genomic_DNA"/>
</dbReference>
<gene>
    <name evidence="3" type="ORF">SAMN05216240_0816</name>
</gene>
<evidence type="ECO:0000256" key="1">
    <source>
        <dbReference type="ARBA" id="ARBA00022500"/>
    </source>
</evidence>
<feature type="domain" description="Chemotaxis phosphatase CheX-like" evidence="2">
    <location>
        <begin position="43"/>
        <end position="130"/>
    </location>
</feature>
<dbReference type="InterPro" id="IPR028976">
    <property type="entry name" value="CheC-like_sf"/>
</dbReference>
<accession>A0ABY1S6J9</accession>
<reference evidence="3 4" key="1">
    <citation type="submission" date="2017-05" db="EMBL/GenBank/DDBJ databases">
        <authorList>
            <person name="Varghese N."/>
            <person name="Submissions S."/>
        </authorList>
    </citation>
    <scope>NUCLEOTIDE SEQUENCE [LARGE SCALE GENOMIC DNA]</scope>
    <source>
        <strain evidence="3 4">MACB1020</strain>
    </source>
</reference>
<dbReference type="Gene3D" id="3.40.1550.10">
    <property type="entry name" value="CheC-like"/>
    <property type="match status" value="1"/>
</dbReference>
<evidence type="ECO:0000313" key="3">
    <source>
        <dbReference type="EMBL" id="SMR92094.1"/>
    </source>
</evidence>
<name>A0ABY1S6J9_CALBS</name>